<dbReference type="Proteomes" id="UP000238081">
    <property type="component" value="Unassembled WGS sequence"/>
</dbReference>
<evidence type="ECO:0000259" key="4">
    <source>
        <dbReference type="PROSITE" id="PS50987"/>
    </source>
</evidence>
<evidence type="ECO:0000313" key="8">
    <source>
        <dbReference type="Proteomes" id="UP000238081"/>
    </source>
</evidence>
<feature type="domain" description="HTH arsR-type" evidence="4">
    <location>
        <begin position="1"/>
        <end position="92"/>
    </location>
</feature>
<dbReference type="PRINTS" id="PR00778">
    <property type="entry name" value="HTHARSR"/>
</dbReference>
<dbReference type="Proteomes" id="UP000321089">
    <property type="component" value="Unassembled WGS sequence"/>
</dbReference>
<dbReference type="GO" id="GO:0003700">
    <property type="term" value="F:DNA-binding transcription factor activity"/>
    <property type="evidence" value="ECO:0007669"/>
    <property type="project" value="InterPro"/>
</dbReference>
<dbReference type="EMBL" id="WOFV02000043">
    <property type="protein sequence ID" value="NAS18778.1"/>
    <property type="molecule type" value="Genomic_DNA"/>
</dbReference>
<proteinExistence type="predicted"/>
<accession>A0A2S7F906</accession>
<dbReference type="InterPro" id="IPR036390">
    <property type="entry name" value="WH_DNA-bd_sf"/>
</dbReference>
<evidence type="ECO:0000256" key="1">
    <source>
        <dbReference type="ARBA" id="ARBA00023015"/>
    </source>
</evidence>
<dbReference type="PROSITE" id="PS50987">
    <property type="entry name" value="HTH_ARSR_2"/>
    <property type="match status" value="1"/>
</dbReference>
<dbReference type="AlphaFoldDB" id="A0A2S7F906"/>
<dbReference type="EMBL" id="LRDH01000118">
    <property type="protein sequence ID" value="PPV13583.1"/>
    <property type="molecule type" value="Genomic_DNA"/>
</dbReference>
<sequence length="105" mass="12192">MNYEENARLLKALSDSNRLKIIRLLSCGEKCACEILKSFDFTQPTLSHHMKVLIDCGLVECRKEGTWNYYELNITNANKLVLFLLTIITKSDDNICEKIKNRQHD</sequence>
<evidence type="ECO:0000313" key="6">
    <source>
        <dbReference type="EMBL" id="NAS18778.1"/>
    </source>
</evidence>
<dbReference type="Pfam" id="PF01022">
    <property type="entry name" value="HTH_5"/>
    <property type="match status" value="1"/>
</dbReference>
<evidence type="ECO:0000256" key="2">
    <source>
        <dbReference type="ARBA" id="ARBA00023125"/>
    </source>
</evidence>
<keyword evidence="1" id="KW-0805">Transcription regulation</keyword>
<dbReference type="InterPro" id="IPR001845">
    <property type="entry name" value="HTH_ArsR_DNA-bd_dom"/>
</dbReference>
<evidence type="ECO:0000256" key="3">
    <source>
        <dbReference type="ARBA" id="ARBA00023163"/>
    </source>
</evidence>
<dbReference type="CDD" id="cd00090">
    <property type="entry name" value="HTH_ARSR"/>
    <property type="match status" value="1"/>
</dbReference>
<reference evidence="6 10" key="3">
    <citation type="submission" date="2020-01" db="EMBL/GenBank/DDBJ databases">
        <title>Genome sequence of a 1,3-propanediol producer, Clostridium butyricum S3.</title>
        <authorList>
            <person name="Zhou J."/>
        </authorList>
    </citation>
    <scope>NUCLEOTIDE SEQUENCE [LARGE SCALE GENOMIC DNA]</scope>
    <source>
        <strain evidence="6 10">S3</strain>
    </source>
</reference>
<dbReference type="InterPro" id="IPR011991">
    <property type="entry name" value="ArsR-like_HTH"/>
</dbReference>
<keyword evidence="3" id="KW-0804">Transcription</keyword>
<dbReference type="PANTHER" id="PTHR33154:SF18">
    <property type="entry name" value="ARSENICAL RESISTANCE OPERON REPRESSOR"/>
    <property type="match status" value="1"/>
</dbReference>
<dbReference type="EMBL" id="BKBC01000037">
    <property type="protein sequence ID" value="GEQ22006.1"/>
    <property type="molecule type" value="Genomic_DNA"/>
</dbReference>
<evidence type="ECO:0000313" key="9">
    <source>
        <dbReference type="Proteomes" id="UP000321089"/>
    </source>
</evidence>
<reference evidence="7 8" key="1">
    <citation type="submission" date="2016-01" db="EMBL/GenBank/DDBJ databases">
        <title>Characterization of the Clostridium difficile lineages that are prevalent in Hong Kong and China.</title>
        <authorList>
            <person name="Kwok J.S.-L."/>
            <person name="Lam W.-Y."/>
            <person name="Ip M."/>
            <person name="Chan T.-F."/>
            <person name="Hawkey P.M."/>
            <person name="Tsui S.K.-W."/>
        </authorList>
    </citation>
    <scope>NUCLEOTIDE SEQUENCE [LARGE SCALE GENOMIC DNA]</scope>
    <source>
        <strain evidence="7 8">300064</strain>
    </source>
</reference>
<dbReference type="RefSeq" id="WP_003428291.1">
    <property type="nucleotide sequence ID" value="NZ_BKBB01000015.1"/>
</dbReference>
<keyword evidence="2" id="KW-0238">DNA-binding</keyword>
<organism evidence="7 8">
    <name type="scientific">Clostridium butyricum</name>
    <dbReference type="NCBI Taxonomy" id="1492"/>
    <lineage>
        <taxon>Bacteria</taxon>
        <taxon>Bacillati</taxon>
        <taxon>Bacillota</taxon>
        <taxon>Clostridia</taxon>
        <taxon>Eubacteriales</taxon>
        <taxon>Clostridiaceae</taxon>
        <taxon>Clostridium</taxon>
    </lineage>
</organism>
<gene>
    <name evidence="5" type="primary">arsR</name>
    <name evidence="7" type="ORF">AWN73_03355</name>
    <name evidence="5" type="ORF">CBU02nite_25120</name>
    <name evidence="6" type="ORF">GND98_013095</name>
</gene>
<dbReference type="GO" id="GO:0003677">
    <property type="term" value="F:DNA binding"/>
    <property type="evidence" value="ECO:0007669"/>
    <property type="project" value="UniProtKB-KW"/>
</dbReference>
<dbReference type="Gene3D" id="1.10.10.10">
    <property type="entry name" value="Winged helix-like DNA-binding domain superfamily/Winged helix DNA-binding domain"/>
    <property type="match status" value="1"/>
</dbReference>
<evidence type="ECO:0000313" key="7">
    <source>
        <dbReference type="EMBL" id="PPV13583.1"/>
    </source>
</evidence>
<evidence type="ECO:0000313" key="5">
    <source>
        <dbReference type="EMBL" id="GEQ22006.1"/>
    </source>
</evidence>
<dbReference type="Proteomes" id="UP000474042">
    <property type="component" value="Unassembled WGS sequence"/>
</dbReference>
<comment type="caution">
    <text evidence="7">The sequence shown here is derived from an EMBL/GenBank/DDBJ whole genome shotgun (WGS) entry which is preliminary data.</text>
</comment>
<reference evidence="5 9" key="2">
    <citation type="submission" date="2019-07" db="EMBL/GenBank/DDBJ databases">
        <title>Whole genome shotgun sequence of Clostridium butyricum NBRC 3858.</title>
        <authorList>
            <person name="Hosoyama A."/>
            <person name="Uohara A."/>
            <person name="Ohji S."/>
            <person name="Ichikawa N."/>
        </authorList>
    </citation>
    <scope>NUCLEOTIDE SEQUENCE [LARGE SCALE GENOMIC DNA]</scope>
    <source>
        <strain evidence="5 9">NBRC 3858</strain>
    </source>
</reference>
<protein>
    <submittedName>
        <fullName evidence="5 7">Transcriptional regulator</fullName>
    </submittedName>
    <submittedName>
        <fullName evidence="6">Metalloregulator ArsR/SmtB family transcription factor</fullName>
    </submittedName>
</protein>
<dbReference type="InterPro" id="IPR036388">
    <property type="entry name" value="WH-like_DNA-bd_sf"/>
</dbReference>
<dbReference type="NCBIfam" id="NF033788">
    <property type="entry name" value="HTH_metalloreg"/>
    <property type="match status" value="1"/>
</dbReference>
<dbReference type="SUPFAM" id="SSF46785">
    <property type="entry name" value="Winged helix' DNA-binding domain"/>
    <property type="match status" value="1"/>
</dbReference>
<evidence type="ECO:0000313" key="10">
    <source>
        <dbReference type="Proteomes" id="UP000474042"/>
    </source>
</evidence>
<dbReference type="SMART" id="SM00418">
    <property type="entry name" value="HTH_ARSR"/>
    <property type="match status" value="1"/>
</dbReference>
<dbReference type="InterPro" id="IPR051081">
    <property type="entry name" value="HTH_MetalResp_TranReg"/>
</dbReference>
<dbReference type="PANTHER" id="PTHR33154">
    <property type="entry name" value="TRANSCRIPTIONAL REGULATOR, ARSR FAMILY"/>
    <property type="match status" value="1"/>
</dbReference>
<name>A0A2S7F906_CLOBU</name>